<keyword evidence="1" id="KW-0472">Membrane</keyword>
<keyword evidence="1" id="KW-0812">Transmembrane</keyword>
<dbReference type="EMBL" id="LT607753">
    <property type="protein sequence ID" value="SCG67182.1"/>
    <property type="molecule type" value="Genomic_DNA"/>
</dbReference>
<keyword evidence="1" id="KW-1133">Transmembrane helix</keyword>
<evidence type="ECO:0000313" key="2">
    <source>
        <dbReference type="EMBL" id="SCG67182.1"/>
    </source>
</evidence>
<evidence type="ECO:0000256" key="1">
    <source>
        <dbReference type="SAM" id="Phobius"/>
    </source>
</evidence>
<feature type="transmembrane region" description="Helical" evidence="1">
    <location>
        <begin position="165"/>
        <end position="185"/>
    </location>
</feature>
<feature type="transmembrane region" description="Helical" evidence="1">
    <location>
        <begin position="258"/>
        <end position="279"/>
    </location>
</feature>
<dbReference type="OrthoDB" id="5243448at2"/>
<gene>
    <name evidence="2" type="ORF">GA0070614_4205</name>
</gene>
<dbReference type="RefSeq" id="WP_088977541.1">
    <property type="nucleotide sequence ID" value="NZ_LT607753.1"/>
</dbReference>
<dbReference type="PANTHER" id="PTHR35337:SF1">
    <property type="entry name" value="SLR1478 PROTEIN"/>
    <property type="match status" value="1"/>
</dbReference>
<sequence length="343" mass="37334">MDLDAYVAEHEHEWRRLDQLCGRRRPDADEIDEMVALYQRATTHLSALRSRSPDPALVSRLSQLVLRARARIAGRRGPSWAAVARFLTVGFPVAVYRAWPWWCAVSTGFTALSFFLIWYVAGNPDTAAAFIGPEAAADLVDSGFAGYYTEFSAPTFAFHLWTHNAWIAAQCLASGVLVVPVFYLLWQNALNVGVVGGVMVSYGRADVFFGLITPHGLLELTGVFVAAGVGLRTAWAWISPPSHLTRGRAVAEAGRSAILVAVGLVGLFAVSALLEAFVTPAPVPTVLRVGVGAAVWLGFLGYVVVLGRRAVRAESARAERTDPWLAELWPSADPTRAWHPTRR</sequence>
<reference evidence="3" key="1">
    <citation type="submission" date="2016-06" db="EMBL/GenBank/DDBJ databases">
        <authorList>
            <person name="Varghese N."/>
            <person name="Submissions Spin"/>
        </authorList>
    </citation>
    <scope>NUCLEOTIDE SEQUENCE [LARGE SCALE GENOMIC DNA]</scope>
    <source>
        <strain evidence="3">DSM 45161</strain>
    </source>
</reference>
<dbReference type="InterPro" id="IPR002798">
    <property type="entry name" value="SpoIIM-like"/>
</dbReference>
<dbReference type="AlphaFoldDB" id="A0A1C5J9C8"/>
<proteinExistence type="predicted"/>
<dbReference type="PANTHER" id="PTHR35337">
    <property type="entry name" value="SLR1478 PROTEIN"/>
    <property type="match status" value="1"/>
</dbReference>
<feature type="transmembrane region" description="Helical" evidence="1">
    <location>
        <begin position="285"/>
        <end position="307"/>
    </location>
</feature>
<feature type="transmembrane region" description="Helical" evidence="1">
    <location>
        <begin position="101"/>
        <end position="121"/>
    </location>
</feature>
<feature type="transmembrane region" description="Helical" evidence="1">
    <location>
        <begin position="218"/>
        <end position="238"/>
    </location>
</feature>
<accession>A0A1C5J9C8</accession>
<protein>
    <submittedName>
        <fullName evidence="2">Uncharacterized membrane protein SpoIIM, required for sporulation</fullName>
    </submittedName>
</protein>
<name>A0A1C5J9C8_9ACTN</name>
<organism evidence="2 3">
    <name type="scientific">Micromonospora coxensis</name>
    <dbReference type="NCBI Taxonomy" id="356852"/>
    <lineage>
        <taxon>Bacteria</taxon>
        <taxon>Bacillati</taxon>
        <taxon>Actinomycetota</taxon>
        <taxon>Actinomycetes</taxon>
        <taxon>Micromonosporales</taxon>
        <taxon>Micromonosporaceae</taxon>
        <taxon>Micromonospora</taxon>
    </lineage>
</organism>
<keyword evidence="3" id="KW-1185">Reference proteome</keyword>
<evidence type="ECO:0000313" key="3">
    <source>
        <dbReference type="Proteomes" id="UP000198215"/>
    </source>
</evidence>
<dbReference type="Proteomes" id="UP000198215">
    <property type="component" value="Chromosome I"/>
</dbReference>
<dbReference type="Pfam" id="PF01944">
    <property type="entry name" value="SpoIIM"/>
    <property type="match status" value="1"/>
</dbReference>